<gene>
    <name evidence="2" type="ORF">GJ743_16010</name>
</gene>
<protein>
    <recommendedName>
        <fullName evidence="4">DUF4345 domain-containing protein</fullName>
    </recommendedName>
</protein>
<comment type="caution">
    <text evidence="2">The sequence shown here is derived from an EMBL/GenBank/DDBJ whole genome shotgun (WGS) entry which is preliminary data.</text>
</comment>
<accession>A0A6I3MD00</accession>
<dbReference type="RefSeq" id="WP_155052901.1">
    <property type="nucleotide sequence ID" value="NZ_BAAAIB010000002.1"/>
</dbReference>
<keyword evidence="3" id="KW-1185">Reference proteome</keyword>
<evidence type="ECO:0008006" key="4">
    <source>
        <dbReference type="Google" id="ProtNLM"/>
    </source>
</evidence>
<dbReference type="Proteomes" id="UP000433071">
    <property type="component" value="Unassembled WGS sequence"/>
</dbReference>
<name>A0A6I3MD00_9MICO</name>
<proteinExistence type="predicted"/>
<sequence length="140" mass="14997">MRLLGAIGIVQLVFGALGLRKAYAEGRGGDVPGFPHRSPDEVRRRHWVEGTELSAPTVMLIVQAFASLALLVGRRPPVAAARTLGVLGAIMSIGYPIERVWRESFVDPDPEVTPLTAGGFLLALKMAILGFAVGRGPRTR</sequence>
<dbReference type="OrthoDB" id="6620093at2"/>
<feature type="transmembrane region" description="Helical" evidence="1">
    <location>
        <begin position="117"/>
        <end position="134"/>
    </location>
</feature>
<evidence type="ECO:0000313" key="2">
    <source>
        <dbReference type="EMBL" id="MTH69877.1"/>
    </source>
</evidence>
<feature type="transmembrane region" description="Helical" evidence="1">
    <location>
        <begin position="53"/>
        <end position="72"/>
    </location>
</feature>
<keyword evidence="1" id="KW-0472">Membrane</keyword>
<dbReference type="AlphaFoldDB" id="A0A6I3MD00"/>
<organism evidence="2 3">
    <name type="scientific">Agromyces bracchium</name>
    <dbReference type="NCBI Taxonomy" id="88376"/>
    <lineage>
        <taxon>Bacteria</taxon>
        <taxon>Bacillati</taxon>
        <taxon>Actinomycetota</taxon>
        <taxon>Actinomycetes</taxon>
        <taxon>Micrococcales</taxon>
        <taxon>Microbacteriaceae</taxon>
        <taxon>Agromyces</taxon>
    </lineage>
</organism>
<reference evidence="2 3" key="1">
    <citation type="submission" date="2019-11" db="EMBL/GenBank/DDBJ databases">
        <title>Agromyces kandeliae sp. nov., isolated from mangrove soil.</title>
        <authorList>
            <person name="Wang R."/>
        </authorList>
    </citation>
    <scope>NUCLEOTIDE SEQUENCE [LARGE SCALE GENOMIC DNA]</scope>
    <source>
        <strain evidence="2 3">JCM 11433</strain>
    </source>
</reference>
<keyword evidence="1" id="KW-1133">Transmembrane helix</keyword>
<keyword evidence="1" id="KW-0812">Transmembrane</keyword>
<feature type="transmembrane region" description="Helical" evidence="1">
    <location>
        <begin position="79"/>
        <end position="97"/>
    </location>
</feature>
<evidence type="ECO:0000256" key="1">
    <source>
        <dbReference type="SAM" id="Phobius"/>
    </source>
</evidence>
<dbReference type="EMBL" id="WMLB01000037">
    <property type="protein sequence ID" value="MTH69877.1"/>
    <property type="molecule type" value="Genomic_DNA"/>
</dbReference>
<evidence type="ECO:0000313" key="3">
    <source>
        <dbReference type="Proteomes" id="UP000433071"/>
    </source>
</evidence>